<dbReference type="InterPro" id="IPR005467">
    <property type="entry name" value="His_kinase_dom"/>
</dbReference>
<feature type="transmembrane region" description="Helical" evidence="9">
    <location>
        <begin position="247"/>
        <end position="266"/>
    </location>
</feature>
<reference evidence="11 12" key="1">
    <citation type="submission" date="2017-07" db="EMBL/GenBank/DDBJ databases">
        <title>Genome sequencing and assembly of Paenibacillus rigui.</title>
        <authorList>
            <person name="Mayilraj S."/>
        </authorList>
    </citation>
    <scope>NUCLEOTIDE SEQUENCE [LARGE SCALE GENOMIC DNA]</scope>
    <source>
        <strain evidence="11 12">JCM 16352</strain>
    </source>
</reference>
<feature type="transmembrane region" description="Helical" evidence="9">
    <location>
        <begin position="315"/>
        <end position="340"/>
    </location>
</feature>
<dbReference type="Gene3D" id="3.30.450.40">
    <property type="match status" value="1"/>
</dbReference>
<dbReference type="PANTHER" id="PTHR24421:SF10">
    <property type="entry name" value="NITRATE_NITRITE SENSOR PROTEIN NARQ"/>
    <property type="match status" value="1"/>
</dbReference>
<evidence type="ECO:0000256" key="3">
    <source>
        <dbReference type="ARBA" id="ARBA00022553"/>
    </source>
</evidence>
<dbReference type="Proteomes" id="UP000215509">
    <property type="component" value="Unassembled WGS sequence"/>
</dbReference>
<dbReference type="InterPro" id="IPR029016">
    <property type="entry name" value="GAF-like_dom_sf"/>
</dbReference>
<dbReference type="PANTHER" id="PTHR24421">
    <property type="entry name" value="NITRATE/NITRITE SENSOR PROTEIN NARX-RELATED"/>
    <property type="match status" value="1"/>
</dbReference>
<dbReference type="EC" id="2.7.13.3" evidence="2"/>
<evidence type="ECO:0000256" key="1">
    <source>
        <dbReference type="ARBA" id="ARBA00000085"/>
    </source>
</evidence>
<dbReference type="GO" id="GO:0005524">
    <property type="term" value="F:ATP binding"/>
    <property type="evidence" value="ECO:0007669"/>
    <property type="project" value="UniProtKB-KW"/>
</dbReference>
<dbReference type="CDD" id="cd16917">
    <property type="entry name" value="HATPase_UhpB-NarQ-NarX-like"/>
    <property type="match status" value="1"/>
</dbReference>
<sequence>MQEDRMPETQDRTAEHAAISMRWFTQKWVIRALQLVVMLFGFITLVLYTSSIPRYYEELVSTCILNGCGNWVVAMPLENASHISLSLETYGVLFVLIDVTFTYVYYAAAILILWKGFREPMALLAALALISFGTSFPSLTSVASQGTVLLNHWFMIAATFGWIGLSLLFLLFPNGAFVPRWTIYTFVIIAAVDVTNFFFNGSIWNEFDLPVVLQFLWYMSSNLILIYSQIYRFRKVSSPAERQQTKWVVYGLSVGITGFVIMSILFNPGLNNGSALTYVYLNGILNLVLLSIPVTLTLAVLRHRLWDIDPLVNRTLVYTALTICVAGIYIFSVFYLSRIFETKDNLFISLAATAVVAVAFAPLKERLQRLINRIMKGRHDDPYSVLLKLGNQLVQPLPPEAMLGAVAETVKESLRLPYAGISIGVGGQDTLVASAGDPIHEVLPFPIVHGGERIGTLYLSSRSPGEAFSSEDGKFLDVLLHQAGPIVENVNMTLGMKLLAKDLQESREKLVLAREEERRQIRKNLHDDLAPRLAALALNAATAEKYVEKQPAIAIEMLADLRKVIRSTVDEIRTLVHDLRPASLDELGLISAIQERITELNKPARLLADEQGTAPLSIRLLAPPPLPALPAAVEVAAYRIVTESLVNVIKHSQATACTVKLHVSSSHQLVVEVTDNGTGPHPSHTQLLPGKGGIGLVSIRERAAELGGHCTMERVESGGTRVLAVLPIS</sequence>
<feature type="transmembrane region" description="Helical" evidence="9">
    <location>
        <begin position="211"/>
        <end position="227"/>
    </location>
</feature>
<evidence type="ECO:0000256" key="8">
    <source>
        <dbReference type="ARBA" id="ARBA00023012"/>
    </source>
</evidence>
<dbReference type="Pfam" id="PF07730">
    <property type="entry name" value="HisKA_3"/>
    <property type="match status" value="1"/>
</dbReference>
<dbReference type="Pfam" id="PF02518">
    <property type="entry name" value="HATPase_c"/>
    <property type="match status" value="1"/>
</dbReference>
<evidence type="ECO:0000313" key="11">
    <source>
        <dbReference type="EMBL" id="OXM87097.1"/>
    </source>
</evidence>
<evidence type="ECO:0000256" key="7">
    <source>
        <dbReference type="ARBA" id="ARBA00022840"/>
    </source>
</evidence>
<dbReference type="PROSITE" id="PS50109">
    <property type="entry name" value="HIS_KIN"/>
    <property type="match status" value="1"/>
</dbReference>
<keyword evidence="7" id="KW-0067">ATP-binding</keyword>
<dbReference type="Gene3D" id="3.30.565.10">
    <property type="entry name" value="Histidine kinase-like ATPase, C-terminal domain"/>
    <property type="match status" value="1"/>
</dbReference>
<evidence type="ECO:0000256" key="9">
    <source>
        <dbReference type="SAM" id="Phobius"/>
    </source>
</evidence>
<evidence type="ECO:0000256" key="5">
    <source>
        <dbReference type="ARBA" id="ARBA00022741"/>
    </source>
</evidence>
<feature type="transmembrane region" description="Helical" evidence="9">
    <location>
        <begin position="346"/>
        <end position="363"/>
    </location>
</feature>
<feature type="transmembrane region" description="Helical" evidence="9">
    <location>
        <begin position="152"/>
        <end position="172"/>
    </location>
</feature>
<dbReference type="GO" id="GO:0016020">
    <property type="term" value="C:membrane"/>
    <property type="evidence" value="ECO:0007669"/>
    <property type="project" value="InterPro"/>
</dbReference>
<feature type="domain" description="Histidine kinase" evidence="10">
    <location>
        <begin position="524"/>
        <end position="729"/>
    </location>
</feature>
<feature type="transmembrane region" description="Helical" evidence="9">
    <location>
        <begin position="90"/>
        <end position="114"/>
    </location>
</feature>
<feature type="transmembrane region" description="Helical" evidence="9">
    <location>
        <begin position="181"/>
        <end position="199"/>
    </location>
</feature>
<feature type="transmembrane region" description="Helical" evidence="9">
    <location>
        <begin position="278"/>
        <end position="303"/>
    </location>
</feature>
<dbReference type="SMART" id="SM00387">
    <property type="entry name" value="HATPase_c"/>
    <property type="match status" value="1"/>
</dbReference>
<protein>
    <recommendedName>
        <fullName evidence="2">histidine kinase</fullName>
        <ecNumber evidence="2">2.7.13.3</ecNumber>
    </recommendedName>
</protein>
<dbReference type="InterPro" id="IPR036890">
    <property type="entry name" value="HATPase_C_sf"/>
</dbReference>
<keyword evidence="8" id="KW-0902">Two-component regulatory system</keyword>
<dbReference type="Gene3D" id="1.20.5.1930">
    <property type="match status" value="1"/>
</dbReference>
<dbReference type="GO" id="GO:0000155">
    <property type="term" value="F:phosphorelay sensor kinase activity"/>
    <property type="evidence" value="ECO:0007669"/>
    <property type="project" value="InterPro"/>
</dbReference>
<feature type="transmembrane region" description="Helical" evidence="9">
    <location>
        <begin position="28"/>
        <end position="48"/>
    </location>
</feature>
<keyword evidence="9" id="KW-0472">Membrane</keyword>
<keyword evidence="12" id="KW-1185">Reference proteome</keyword>
<evidence type="ECO:0000259" key="10">
    <source>
        <dbReference type="PROSITE" id="PS50109"/>
    </source>
</evidence>
<comment type="catalytic activity">
    <reaction evidence="1">
        <text>ATP + protein L-histidine = ADP + protein N-phospho-L-histidine.</text>
        <dbReference type="EC" id="2.7.13.3"/>
    </reaction>
</comment>
<evidence type="ECO:0000256" key="6">
    <source>
        <dbReference type="ARBA" id="ARBA00022777"/>
    </source>
</evidence>
<evidence type="ECO:0000256" key="4">
    <source>
        <dbReference type="ARBA" id="ARBA00022679"/>
    </source>
</evidence>
<dbReference type="EMBL" id="NMQW01000008">
    <property type="protein sequence ID" value="OXM87097.1"/>
    <property type="molecule type" value="Genomic_DNA"/>
</dbReference>
<dbReference type="InterPro" id="IPR011712">
    <property type="entry name" value="Sig_transdc_His_kin_sub3_dim/P"/>
</dbReference>
<accession>A0A229UU21</accession>
<dbReference type="OrthoDB" id="227596at2"/>
<dbReference type="InterPro" id="IPR050482">
    <property type="entry name" value="Sensor_HK_TwoCompSys"/>
</dbReference>
<dbReference type="InterPro" id="IPR003594">
    <property type="entry name" value="HATPase_dom"/>
</dbReference>
<keyword evidence="3" id="KW-0597">Phosphoprotein</keyword>
<name>A0A229UU21_9BACL</name>
<keyword evidence="5" id="KW-0547">Nucleotide-binding</keyword>
<comment type="caution">
    <text evidence="11">The sequence shown here is derived from an EMBL/GenBank/DDBJ whole genome shotgun (WGS) entry which is preliminary data.</text>
</comment>
<dbReference type="AlphaFoldDB" id="A0A229UU21"/>
<dbReference type="GO" id="GO:0046983">
    <property type="term" value="F:protein dimerization activity"/>
    <property type="evidence" value="ECO:0007669"/>
    <property type="project" value="InterPro"/>
</dbReference>
<keyword evidence="4" id="KW-0808">Transferase</keyword>
<dbReference type="SUPFAM" id="SSF55874">
    <property type="entry name" value="ATPase domain of HSP90 chaperone/DNA topoisomerase II/histidine kinase"/>
    <property type="match status" value="1"/>
</dbReference>
<keyword evidence="6 11" id="KW-0418">Kinase</keyword>
<gene>
    <name evidence="11" type="ORF">CF651_05415</name>
</gene>
<keyword evidence="9" id="KW-1133">Transmembrane helix</keyword>
<feature type="transmembrane region" description="Helical" evidence="9">
    <location>
        <begin position="121"/>
        <end position="140"/>
    </location>
</feature>
<evidence type="ECO:0000256" key="2">
    <source>
        <dbReference type="ARBA" id="ARBA00012438"/>
    </source>
</evidence>
<keyword evidence="9" id="KW-0812">Transmembrane</keyword>
<dbReference type="SUPFAM" id="SSF55781">
    <property type="entry name" value="GAF domain-like"/>
    <property type="match status" value="1"/>
</dbReference>
<evidence type="ECO:0000313" key="12">
    <source>
        <dbReference type="Proteomes" id="UP000215509"/>
    </source>
</evidence>
<proteinExistence type="predicted"/>
<organism evidence="11 12">
    <name type="scientific">Paenibacillus rigui</name>
    <dbReference type="NCBI Taxonomy" id="554312"/>
    <lineage>
        <taxon>Bacteria</taxon>
        <taxon>Bacillati</taxon>
        <taxon>Bacillota</taxon>
        <taxon>Bacilli</taxon>
        <taxon>Bacillales</taxon>
        <taxon>Paenibacillaceae</taxon>
        <taxon>Paenibacillus</taxon>
    </lineage>
</organism>